<gene>
    <name evidence="2" type="ORF">GCM10008935_07830</name>
</gene>
<organism evidence="2 3">
    <name type="scientific">Alkalibacillus silvisoli</name>
    <dbReference type="NCBI Taxonomy" id="392823"/>
    <lineage>
        <taxon>Bacteria</taxon>
        <taxon>Bacillati</taxon>
        <taxon>Bacillota</taxon>
        <taxon>Bacilli</taxon>
        <taxon>Bacillales</taxon>
        <taxon>Bacillaceae</taxon>
        <taxon>Alkalibacillus</taxon>
    </lineage>
</organism>
<dbReference type="Gene3D" id="1.10.260.40">
    <property type="entry name" value="lambda repressor-like DNA-binding domains"/>
    <property type="match status" value="1"/>
</dbReference>
<evidence type="ECO:0000259" key="1">
    <source>
        <dbReference type="PROSITE" id="PS50943"/>
    </source>
</evidence>
<proteinExistence type="predicted"/>
<name>A0ABN0ZQ87_9BACI</name>
<dbReference type="InterPro" id="IPR010982">
    <property type="entry name" value="Lambda_DNA-bd_dom_sf"/>
</dbReference>
<accession>A0ABN0ZQ87</accession>
<keyword evidence="3" id="KW-1185">Reference proteome</keyword>
<dbReference type="InterPro" id="IPR001387">
    <property type="entry name" value="Cro/C1-type_HTH"/>
</dbReference>
<dbReference type="EMBL" id="BAAACZ010000008">
    <property type="protein sequence ID" value="GAA0455408.1"/>
    <property type="molecule type" value="Genomic_DNA"/>
</dbReference>
<dbReference type="PROSITE" id="PS50943">
    <property type="entry name" value="HTH_CROC1"/>
    <property type="match status" value="1"/>
</dbReference>
<dbReference type="CDD" id="cd00093">
    <property type="entry name" value="HTH_XRE"/>
    <property type="match status" value="1"/>
</dbReference>
<feature type="domain" description="HTH cro/C1-type" evidence="1">
    <location>
        <begin position="26"/>
        <end position="66"/>
    </location>
</feature>
<reference evidence="2 3" key="1">
    <citation type="journal article" date="2019" name="Int. J. Syst. Evol. Microbiol.">
        <title>The Global Catalogue of Microorganisms (GCM) 10K type strain sequencing project: providing services to taxonomists for standard genome sequencing and annotation.</title>
        <authorList>
            <consortium name="The Broad Institute Genomics Platform"/>
            <consortium name="The Broad Institute Genome Sequencing Center for Infectious Disease"/>
            <person name="Wu L."/>
            <person name="Ma J."/>
        </authorList>
    </citation>
    <scope>NUCLEOTIDE SEQUENCE [LARGE SCALE GENOMIC DNA]</scope>
    <source>
        <strain evidence="2 3">JCM 14193</strain>
    </source>
</reference>
<dbReference type="SUPFAM" id="SSF47413">
    <property type="entry name" value="lambda repressor-like DNA-binding domains"/>
    <property type="match status" value="1"/>
</dbReference>
<evidence type="ECO:0000313" key="3">
    <source>
        <dbReference type="Proteomes" id="UP001500740"/>
    </source>
</evidence>
<dbReference type="SMART" id="SM00530">
    <property type="entry name" value="HTH_XRE"/>
    <property type="match status" value="1"/>
</dbReference>
<sequence>MITLSLKDSRKIRMLIAMDGNDLKGFSEQADISYSYFISILSGKYNPSVRTANKIASTLGEEMTDLFDIESSDKEKVT</sequence>
<evidence type="ECO:0000313" key="2">
    <source>
        <dbReference type="EMBL" id="GAA0455408.1"/>
    </source>
</evidence>
<protein>
    <recommendedName>
        <fullName evidence="1">HTH cro/C1-type domain-containing protein</fullName>
    </recommendedName>
</protein>
<comment type="caution">
    <text evidence="2">The sequence shown here is derived from an EMBL/GenBank/DDBJ whole genome shotgun (WGS) entry which is preliminary data.</text>
</comment>
<dbReference type="Proteomes" id="UP001500740">
    <property type="component" value="Unassembled WGS sequence"/>
</dbReference>